<dbReference type="PROSITE" id="PS51330">
    <property type="entry name" value="DHFR_2"/>
    <property type="match status" value="1"/>
</dbReference>
<proteinExistence type="predicted"/>
<dbReference type="GO" id="GO:0004146">
    <property type="term" value="F:dihydrofolate reductase activity"/>
    <property type="evidence" value="ECO:0007669"/>
    <property type="project" value="InterPro"/>
</dbReference>
<dbReference type="InterPro" id="IPR024072">
    <property type="entry name" value="DHFR-like_dom_sf"/>
</dbReference>
<feature type="domain" description="DHFR" evidence="1">
    <location>
        <begin position="7"/>
        <end position="199"/>
    </location>
</feature>
<evidence type="ECO:0000313" key="2">
    <source>
        <dbReference type="EMBL" id="AYN55927.1"/>
    </source>
</evidence>
<accession>A0A3G2KAE2</accession>
<dbReference type="Gene3D" id="3.40.430.10">
    <property type="entry name" value="Dihydrofolate Reductase, subunit A"/>
    <property type="match status" value="1"/>
</dbReference>
<gene>
    <name evidence="2" type="primary">56</name>
    <name evidence="2" type="ORF">PBI_BRAHMS_56</name>
</gene>
<reference evidence="2 3" key="1">
    <citation type="submission" date="2018-09" db="EMBL/GenBank/DDBJ databases">
        <authorList>
            <person name="Fryberger R.B."/>
            <person name="Stoner T.H."/>
            <person name="Garlena R.A."/>
            <person name="Russell D.A."/>
            <person name="Pope W.H."/>
            <person name="Jacobs-Sera D."/>
            <person name="Hatfull G.F."/>
        </authorList>
    </citation>
    <scope>NUCLEOTIDE SEQUENCE [LARGE SCALE GENOMIC DNA]</scope>
</reference>
<dbReference type="CDD" id="cd00209">
    <property type="entry name" value="DHFR"/>
    <property type="match status" value="1"/>
</dbReference>
<organism evidence="2 3">
    <name type="scientific">Microbacterium phage Brahms</name>
    <dbReference type="NCBI Taxonomy" id="2419973"/>
    <lineage>
        <taxon>Viruses</taxon>
        <taxon>Duplodnaviria</taxon>
        <taxon>Heunggongvirae</taxon>
        <taxon>Uroviricota</taxon>
        <taxon>Caudoviricetes</taxon>
        <taxon>Armstrongvirus</taxon>
        <taxon>Armstrongvirus armstrong</taxon>
    </lineage>
</organism>
<name>A0A3G2KAE2_9CAUD</name>
<evidence type="ECO:0000313" key="3">
    <source>
        <dbReference type="Proteomes" id="UP000279098"/>
    </source>
</evidence>
<dbReference type="InterPro" id="IPR001796">
    <property type="entry name" value="DHFR_dom"/>
</dbReference>
<dbReference type="SUPFAM" id="SSF53597">
    <property type="entry name" value="Dihydrofolate reductase-like"/>
    <property type="match status" value="1"/>
</dbReference>
<sequence length="199" mass="22230">MTIDHPHTIAVWAEGTSALDLEPIMGDKSSPSGMPWPADRADLRHFRETTRGHVLIMGYTTFTHLPAELKLPGSLAERPIIVLTRSHLAKVTEETVYTDAIRATYPGNTTEAGVVIHNLQHLPEYEGKPIAVIGGPQVIELFEPFYDELVVTHFVGRRYKGDVRAPSDSFMDNFNPTARKLLDSGARVTTFERRIPKEN</sequence>
<protein>
    <submittedName>
        <fullName evidence="2">Dihydrofolate reductase</fullName>
    </submittedName>
</protein>
<evidence type="ECO:0000259" key="1">
    <source>
        <dbReference type="PROSITE" id="PS51330"/>
    </source>
</evidence>
<dbReference type="EMBL" id="MH834602">
    <property type="protein sequence ID" value="AYN55927.1"/>
    <property type="molecule type" value="Genomic_DNA"/>
</dbReference>
<dbReference type="Proteomes" id="UP000279098">
    <property type="component" value="Genome"/>
</dbReference>
<dbReference type="Pfam" id="PF00186">
    <property type="entry name" value="DHFR_1"/>
    <property type="match status" value="1"/>
</dbReference>
<dbReference type="GO" id="GO:0046654">
    <property type="term" value="P:tetrahydrofolate biosynthetic process"/>
    <property type="evidence" value="ECO:0007669"/>
    <property type="project" value="InterPro"/>
</dbReference>